<dbReference type="AlphaFoldDB" id="A0A1H3WNK7"/>
<dbReference type="EMBL" id="FNQP01000002">
    <property type="protein sequence ID" value="SDZ88735.1"/>
    <property type="molecule type" value="Genomic_DNA"/>
</dbReference>
<evidence type="ECO:0000313" key="1">
    <source>
        <dbReference type="EMBL" id="SDZ88735.1"/>
    </source>
</evidence>
<name>A0A1H3WNK7_9GAMM</name>
<accession>A0A1H3WNK7</accession>
<dbReference type="Proteomes" id="UP000199397">
    <property type="component" value="Unassembled WGS sequence"/>
</dbReference>
<organism evidence="1 2">
    <name type="scientific">Thiothrix caldifontis</name>
    <dbReference type="NCBI Taxonomy" id="525918"/>
    <lineage>
        <taxon>Bacteria</taxon>
        <taxon>Pseudomonadati</taxon>
        <taxon>Pseudomonadota</taxon>
        <taxon>Gammaproteobacteria</taxon>
        <taxon>Thiotrichales</taxon>
        <taxon>Thiotrichaceae</taxon>
        <taxon>Thiothrix</taxon>
    </lineage>
</organism>
<keyword evidence="2" id="KW-1185">Reference proteome</keyword>
<gene>
    <name evidence="1" type="ORF">SAMN05660964_00523</name>
</gene>
<evidence type="ECO:0000313" key="2">
    <source>
        <dbReference type="Proteomes" id="UP000199397"/>
    </source>
</evidence>
<reference evidence="1 2" key="1">
    <citation type="submission" date="2016-10" db="EMBL/GenBank/DDBJ databases">
        <authorList>
            <person name="de Groot N.N."/>
        </authorList>
    </citation>
    <scope>NUCLEOTIDE SEQUENCE [LARGE SCALE GENOMIC DNA]</scope>
    <source>
        <strain evidence="1 2">DSM 21228</strain>
    </source>
</reference>
<sequence length="41" mass="4672">MKQLPKEGVCNTPLQRMVFVGAYCIRLYASTLTRESGLPLW</sequence>
<protein>
    <submittedName>
        <fullName evidence="1">Uncharacterized protein</fullName>
    </submittedName>
</protein>
<proteinExistence type="predicted"/>
<dbReference type="STRING" id="525918.SAMN05660964_00523"/>